<dbReference type="Proteomes" id="UP001610100">
    <property type="component" value="Unassembled WGS sequence"/>
</dbReference>
<dbReference type="Pfam" id="PF19868">
    <property type="entry name" value="DUF6341"/>
    <property type="match status" value="1"/>
</dbReference>
<name>A0ABW7MZE0_9FLAO</name>
<evidence type="ECO:0000256" key="1">
    <source>
        <dbReference type="SAM" id="Phobius"/>
    </source>
</evidence>
<keyword evidence="2" id="KW-0808">Transferase</keyword>
<dbReference type="RefSeq" id="WP_344738871.1">
    <property type="nucleotide sequence ID" value="NZ_BAABAY010000001.1"/>
</dbReference>
<keyword evidence="3" id="KW-1185">Reference proteome</keyword>
<comment type="caution">
    <text evidence="2">The sequence shown here is derived from an EMBL/GenBank/DDBJ whole genome shotgun (WGS) entry which is preliminary data.</text>
</comment>
<evidence type="ECO:0000313" key="2">
    <source>
        <dbReference type="EMBL" id="MFH6770562.1"/>
    </source>
</evidence>
<dbReference type="EMBL" id="JBAWKB010000001">
    <property type="protein sequence ID" value="MFH6770562.1"/>
    <property type="molecule type" value="Genomic_DNA"/>
</dbReference>
<keyword evidence="2" id="KW-0328">Glycosyltransferase</keyword>
<accession>A0ABW7MZE0</accession>
<proteinExistence type="predicted"/>
<evidence type="ECO:0000313" key="3">
    <source>
        <dbReference type="Proteomes" id="UP001610100"/>
    </source>
</evidence>
<reference evidence="2 3" key="1">
    <citation type="submission" date="2024-02" db="EMBL/GenBank/DDBJ databases">
        <title>A Gaetbulibacter species isolated from tidal flats and genomic insights of their niches.</title>
        <authorList>
            <person name="Ye Y."/>
        </authorList>
    </citation>
    <scope>NUCLEOTIDE SEQUENCE [LARGE SCALE GENOMIC DNA]</scope>
    <source>
        <strain evidence="2 3">KYW382</strain>
    </source>
</reference>
<sequence>MKDFFYGIQDLFVNHLFAPFDYLRKLQLDTWFGANTISWIFLAIFAVLFAYWMKQLSLFDPEH</sequence>
<keyword evidence="1" id="KW-0472">Membrane</keyword>
<keyword evidence="1" id="KW-1133">Transmembrane helix</keyword>
<feature type="transmembrane region" description="Helical" evidence="1">
    <location>
        <begin position="31"/>
        <end position="53"/>
    </location>
</feature>
<gene>
    <name evidence="2" type="ORF">V8G58_01350</name>
</gene>
<keyword evidence="1" id="KW-0812">Transmembrane</keyword>
<dbReference type="InterPro" id="IPR045922">
    <property type="entry name" value="DUF6341"/>
</dbReference>
<dbReference type="GO" id="GO:0016757">
    <property type="term" value="F:glycosyltransferase activity"/>
    <property type="evidence" value="ECO:0007669"/>
    <property type="project" value="UniProtKB-KW"/>
</dbReference>
<organism evidence="2 3">
    <name type="scientific">Gaetbulibacter aestuarii</name>
    <dbReference type="NCBI Taxonomy" id="1502358"/>
    <lineage>
        <taxon>Bacteria</taxon>
        <taxon>Pseudomonadati</taxon>
        <taxon>Bacteroidota</taxon>
        <taxon>Flavobacteriia</taxon>
        <taxon>Flavobacteriales</taxon>
        <taxon>Flavobacteriaceae</taxon>
        <taxon>Gaetbulibacter</taxon>
    </lineage>
</organism>
<protein>
    <submittedName>
        <fullName evidence="2">Uracil phosphoribosyltransferase</fullName>
    </submittedName>
</protein>